<protein>
    <submittedName>
        <fullName evidence="1">Uncharacterized protein</fullName>
    </submittedName>
</protein>
<gene>
    <name evidence="1" type="ORF">HPP92_012760</name>
</gene>
<dbReference type="EMBL" id="JADCNM010000006">
    <property type="protein sequence ID" value="KAG0478041.1"/>
    <property type="molecule type" value="Genomic_DNA"/>
</dbReference>
<dbReference type="InterPro" id="IPR036561">
    <property type="entry name" value="MAM33_sf"/>
</dbReference>
<evidence type="ECO:0000313" key="1">
    <source>
        <dbReference type="EMBL" id="KAG0478041.1"/>
    </source>
</evidence>
<sequence length="104" mass="11506">MRLANIIPAGAEADDDDGNESINQLFLHVDVSKSGNEDSLHFLCGLYPDAIGIHSVCLRPKTGTLSLPSMNKYQGRVFQAVPYVFDETNTEENGRVRGKHSYDH</sequence>
<dbReference type="SUPFAM" id="SSF54529">
    <property type="entry name" value="Mitochondrial glycoprotein MAM33-like"/>
    <property type="match status" value="1"/>
</dbReference>
<dbReference type="Proteomes" id="UP000639772">
    <property type="component" value="Chromosome 6"/>
</dbReference>
<reference evidence="1 2" key="1">
    <citation type="journal article" date="2020" name="Nat. Food">
        <title>A phased Vanilla planifolia genome enables genetic improvement of flavour and production.</title>
        <authorList>
            <person name="Hasing T."/>
            <person name="Tang H."/>
            <person name="Brym M."/>
            <person name="Khazi F."/>
            <person name="Huang T."/>
            <person name="Chambers A.H."/>
        </authorList>
    </citation>
    <scope>NUCLEOTIDE SEQUENCE [LARGE SCALE GENOMIC DNA]</scope>
    <source>
        <tissue evidence="1">Leaf</tissue>
    </source>
</reference>
<dbReference type="OrthoDB" id="278212at2759"/>
<proteinExistence type="predicted"/>
<comment type="caution">
    <text evidence="1">The sequence shown here is derived from an EMBL/GenBank/DDBJ whole genome shotgun (WGS) entry which is preliminary data.</text>
</comment>
<dbReference type="AlphaFoldDB" id="A0A835QR39"/>
<name>A0A835QR39_VANPL</name>
<evidence type="ECO:0000313" key="2">
    <source>
        <dbReference type="Proteomes" id="UP000639772"/>
    </source>
</evidence>
<organism evidence="1 2">
    <name type="scientific">Vanilla planifolia</name>
    <name type="common">Vanilla</name>
    <dbReference type="NCBI Taxonomy" id="51239"/>
    <lineage>
        <taxon>Eukaryota</taxon>
        <taxon>Viridiplantae</taxon>
        <taxon>Streptophyta</taxon>
        <taxon>Embryophyta</taxon>
        <taxon>Tracheophyta</taxon>
        <taxon>Spermatophyta</taxon>
        <taxon>Magnoliopsida</taxon>
        <taxon>Liliopsida</taxon>
        <taxon>Asparagales</taxon>
        <taxon>Orchidaceae</taxon>
        <taxon>Vanilloideae</taxon>
        <taxon>Vanilleae</taxon>
        <taxon>Vanilla</taxon>
    </lineage>
</organism>
<accession>A0A835QR39</accession>